<dbReference type="GO" id="GO:0002161">
    <property type="term" value="F:aminoacyl-tRNA deacylase activity"/>
    <property type="evidence" value="ECO:0007669"/>
    <property type="project" value="InterPro"/>
</dbReference>
<evidence type="ECO:0000313" key="2">
    <source>
        <dbReference type="EMBL" id="OGI38931.1"/>
    </source>
</evidence>
<proteinExistence type="predicted"/>
<comment type="caution">
    <text evidence="2">The sequence shown here is derived from an EMBL/GenBank/DDBJ whole genome shotgun (WGS) entry which is preliminary data.</text>
</comment>
<evidence type="ECO:0000313" key="3">
    <source>
        <dbReference type="Proteomes" id="UP000179334"/>
    </source>
</evidence>
<dbReference type="EMBL" id="MFSR01000059">
    <property type="protein sequence ID" value="OGI38931.1"/>
    <property type="molecule type" value="Genomic_DNA"/>
</dbReference>
<dbReference type="SUPFAM" id="SSF55826">
    <property type="entry name" value="YbaK/ProRS associated domain"/>
    <property type="match status" value="1"/>
</dbReference>
<accession>A0A1F6T174</accession>
<gene>
    <name evidence="2" type="ORF">A2V91_05425</name>
</gene>
<evidence type="ECO:0000259" key="1">
    <source>
        <dbReference type="Pfam" id="PF04073"/>
    </source>
</evidence>
<dbReference type="PANTHER" id="PTHR30411">
    <property type="entry name" value="CYTOPLASMIC PROTEIN"/>
    <property type="match status" value="1"/>
</dbReference>
<dbReference type="InterPro" id="IPR007214">
    <property type="entry name" value="YbaK/aa-tRNA-synth-assoc-dom"/>
</dbReference>
<reference evidence="2 3" key="1">
    <citation type="journal article" date="2016" name="Nat. Commun.">
        <title>Thousands of microbial genomes shed light on interconnected biogeochemical processes in an aquifer system.</title>
        <authorList>
            <person name="Anantharaman K."/>
            <person name="Brown C.T."/>
            <person name="Hug L.A."/>
            <person name="Sharon I."/>
            <person name="Castelle C.J."/>
            <person name="Probst A.J."/>
            <person name="Thomas B.C."/>
            <person name="Singh A."/>
            <person name="Wilkins M.J."/>
            <person name="Karaoz U."/>
            <person name="Brodie E.L."/>
            <person name="Williams K.H."/>
            <person name="Hubbard S.S."/>
            <person name="Banfield J.F."/>
        </authorList>
    </citation>
    <scope>NUCLEOTIDE SEQUENCE [LARGE SCALE GENOMIC DNA]</scope>
</reference>
<protein>
    <recommendedName>
        <fullName evidence="1">YbaK/aminoacyl-tRNA synthetase-associated domain-containing protein</fullName>
    </recommendedName>
</protein>
<dbReference type="Proteomes" id="UP000179334">
    <property type="component" value="Unassembled WGS sequence"/>
</dbReference>
<dbReference type="Gene3D" id="3.90.960.10">
    <property type="entry name" value="YbaK/aminoacyl-tRNA synthetase-associated domain"/>
    <property type="match status" value="1"/>
</dbReference>
<dbReference type="Pfam" id="PF04073">
    <property type="entry name" value="tRNA_edit"/>
    <property type="match status" value="1"/>
</dbReference>
<dbReference type="InterPro" id="IPR036754">
    <property type="entry name" value="YbaK/aa-tRNA-synt-asso_dom_sf"/>
</dbReference>
<dbReference type="PANTHER" id="PTHR30411:SF9">
    <property type="entry name" value="MULTIFUNCTIONAL SER_THR-TRNA DEACYLASE PROXP-Y"/>
    <property type="match status" value="1"/>
</dbReference>
<dbReference type="AlphaFoldDB" id="A0A1F6T174"/>
<organism evidence="2 3">
    <name type="scientific">Candidatus Muproteobacteria bacterium RBG_16_64_10</name>
    <dbReference type="NCBI Taxonomy" id="1817757"/>
    <lineage>
        <taxon>Bacteria</taxon>
        <taxon>Pseudomonadati</taxon>
        <taxon>Pseudomonadota</taxon>
        <taxon>Candidatus Muproteobacteria</taxon>
    </lineage>
</organism>
<feature type="domain" description="YbaK/aminoacyl-tRNA synthetase-associated" evidence="1">
    <location>
        <begin position="23"/>
        <end position="142"/>
    </location>
</feature>
<dbReference type="CDD" id="cd04332">
    <property type="entry name" value="YbaK_like"/>
    <property type="match status" value="1"/>
</dbReference>
<name>A0A1F6T174_9PROT</name>
<sequence>MPIANSLRNFMLTGGVKYGVLPHSHTSTSSETAQAAHVPGDRLAKAVLLEDDNGYLLAVLPASHRLELGALHHALHRRLGLATEGEVGALFRDCELGAIPPFGAAYGIDTILDDSLMDQPEVYFEAGDHEELIRLSGEQFRQLFAGGRHGRISRHV</sequence>